<evidence type="ECO:0008006" key="5">
    <source>
        <dbReference type="Google" id="ProtNLM"/>
    </source>
</evidence>
<feature type="domain" description="Immunity protein Imm33" evidence="1">
    <location>
        <begin position="124"/>
        <end position="209"/>
    </location>
</feature>
<organism evidence="3 4">
    <name type="scientific">Altererythrobacter xiamenensis</name>
    <dbReference type="NCBI Taxonomy" id="1316679"/>
    <lineage>
        <taxon>Bacteria</taxon>
        <taxon>Pseudomonadati</taxon>
        <taxon>Pseudomonadota</taxon>
        <taxon>Alphaproteobacteria</taxon>
        <taxon>Sphingomonadales</taxon>
        <taxon>Erythrobacteraceae</taxon>
        <taxon>Altererythrobacter</taxon>
    </lineage>
</organism>
<evidence type="ECO:0000313" key="4">
    <source>
        <dbReference type="Proteomes" id="UP000194420"/>
    </source>
</evidence>
<evidence type="ECO:0000259" key="2">
    <source>
        <dbReference type="Pfam" id="PF10077"/>
    </source>
</evidence>
<evidence type="ECO:0000313" key="3">
    <source>
        <dbReference type="EMBL" id="SMQ74471.1"/>
    </source>
</evidence>
<evidence type="ECO:0000259" key="1">
    <source>
        <dbReference type="Pfam" id="PF09951"/>
    </source>
</evidence>
<accession>A0A1Y6FLU7</accession>
<dbReference type="Pfam" id="PF09951">
    <property type="entry name" value="Imm33"/>
    <property type="match status" value="1"/>
</dbReference>
<gene>
    <name evidence="3" type="ORF">SAMN06297468_2688</name>
</gene>
<dbReference type="Proteomes" id="UP000194420">
    <property type="component" value="Unassembled WGS sequence"/>
</dbReference>
<reference evidence="4" key="1">
    <citation type="submission" date="2017-04" db="EMBL/GenBank/DDBJ databases">
        <authorList>
            <person name="Varghese N."/>
            <person name="Submissions S."/>
        </authorList>
    </citation>
    <scope>NUCLEOTIDE SEQUENCE [LARGE SCALE GENOMIC DNA]</scope>
</reference>
<dbReference type="EMBL" id="FXWG01000003">
    <property type="protein sequence ID" value="SMQ74471.1"/>
    <property type="molecule type" value="Genomic_DNA"/>
</dbReference>
<keyword evidence="4" id="KW-1185">Reference proteome</keyword>
<dbReference type="OrthoDB" id="7187490at2"/>
<proteinExistence type="predicted"/>
<dbReference type="AlphaFoldDB" id="A0A1Y6FLU7"/>
<sequence length="228" mass="25862">MSLGGLPPGIALRDPRPIAAEAPYTFFMPHPQELEALRPGDGIKAIFTQTEGETKYDAERMWVLIERIEDGVVYGTLDNDPSDMSLIEAGNPVAIPLTHVISTAFHKDNPRPETPERREYWERCLVDACIVEGRSHVDYLYRETPDMTREGDEYEDSGWRLRGSEAEVEADQANDSAPRYIALGAVLNRDDRWIHLLDEEPGVAFQWDGDAQDYIRFNRPDLAEADDQ</sequence>
<dbReference type="Pfam" id="PF10077">
    <property type="entry name" value="DUF2314"/>
    <property type="match status" value="1"/>
</dbReference>
<feature type="domain" description="DUF2314" evidence="2">
    <location>
        <begin position="43"/>
        <end position="100"/>
    </location>
</feature>
<dbReference type="PANTHER" id="PTHR38743:SF2">
    <property type="entry name" value="DUF2185 DOMAIN-CONTAINING PROTEIN"/>
    <property type="match status" value="1"/>
</dbReference>
<dbReference type="InterPro" id="IPR018756">
    <property type="entry name" value="DUF2314"/>
</dbReference>
<protein>
    <recommendedName>
        <fullName evidence="5">DUF2185 domain-containing protein</fullName>
    </recommendedName>
</protein>
<dbReference type="InterPro" id="IPR018689">
    <property type="entry name" value="Imm33_dom"/>
</dbReference>
<dbReference type="PANTHER" id="PTHR38743">
    <property type="entry name" value="SIMILAR TO GLYOXYLASE I FAMILY PROTEIN"/>
    <property type="match status" value="1"/>
</dbReference>
<name>A0A1Y6FLU7_9SPHN</name>